<keyword evidence="4" id="KW-1185">Reference proteome</keyword>
<proteinExistence type="predicted"/>
<protein>
    <submittedName>
        <fullName evidence="3">Methyltransferase type 11</fullName>
    </submittedName>
</protein>
<evidence type="ECO:0000256" key="1">
    <source>
        <dbReference type="ARBA" id="ARBA00022679"/>
    </source>
</evidence>
<dbReference type="SUPFAM" id="SSF53335">
    <property type="entry name" value="S-adenosyl-L-methionine-dependent methyltransferases"/>
    <property type="match status" value="1"/>
</dbReference>
<name>A0A1C3RFE0_9PROT</name>
<dbReference type="Gene3D" id="3.40.50.150">
    <property type="entry name" value="Vaccinia Virus protein VP39"/>
    <property type="match status" value="1"/>
</dbReference>
<dbReference type="EMBL" id="FLYE01000007">
    <property type="protein sequence ID" value="SCA55979.1"/>
    <property type="molecule type" value="Genomic_DNA"/>
</dbReference>
<evidence type="ECO:0000313" key="4">
    <source>
        <dbReference type="Proteomes" id="UP000231658"/>
    </source>
</evidence>
<gene>
    <name evidence="3" type="ORF">MTBPR1_150026</name>
</gene>
<reference evidence="3 4" key="1">
    <citation type="submission" date="2016-07" db="EMBL/GenBank/DDBJ databases">
        <authorList>
            <person name="Lefevre C.T."/>
        </authorList>
    </citation>
    <scope>NUCLEOTIDE SEQUENCE [LARGE SCALE GENOMIC DNA]</scope>
    <source>
        <strain evidence="3">PR1</strain>
    </source>
</reference>
<feature type="domain" description="Methyltransferase" evidence="2">
    <location>
        <begin position="33"/>
        <end position="125"/>
    </location>
</feature>
<dbReference type="PANTHER" id="PTHR43861">
    <property type="entry name" value="TRANS-ACONITATE 2-METHYLTRANSFERASE-RELATED"/>
    <property type="match status" value="1"/>
</dbReference>
<organism evidence="3 4">
    <name type="scientific">Candidatus Terasakiella magnetica</name>
    <dbReference type="NCBI Taxonomy" id="1867952"/>
    <lineage>
        <taxon>Bacteria</taxon>
        <taxon>Pseudomonadati</taxon>
        <taxon>Pseudomonadota</taxon>
        <taxon>Alphaproteobacteria</taxon>
        <taxon>Rhodospirillales</taxon>
        <taxon>Terasakiellaceae</taxon>
        <taxon>Terasakiella</taxon>
    </lineage>
</organism>
<keyword evidence="1 3" id="KW-0808">Transferase</keyword>
<sequence>MWDERYNSDDYMYGTQPNDFLVQMADQLPKGKVLCLADGEGRNGVWLASQGHSVTAVDASSVGLEKAQKLAKQQGVSLTTEHADLAQYDIKEGEWDAIISIFCHLPKPLQEKTHKACVKGLKKGGVFLLEGYTPAQLAFKTGGPPVVELMMEATSLKKQLEGLTFNHIKECERDIIEGELHHGKGAVVQVLATKP</sequence>
<dbReference type="GO" id="GO:0008168">
    <property type="term" value="F:methyltransferase activity"/>
    <property type="evidence" value="ECO:0007669"/>
    <property type="project" value="UniProtKB-KW"/>
</dbReference>
<dbReference type="STRING" id="1867952.MTBPR1_150026"/>
<dbReference type="Pfam" id="PF13649">
    <property type="entry name" value="Methyltransf_25"/>
    <property type="match status" value="1"/>
</dbReference>
<dbReference type="OrthoDB" id="9786503at2"/>
<dbReference type="Proteomes" id="UP000231658">
    <property type="component" value="Unassembled WGS sequence"/>
</dbReference>
<keyword evidence="3" id="KW-0489">Methyltransferase</keyword>
<accession>A0A1C3RFE0</accession>
<dbReference type="GO" id="GO:0032259">
    <property type="term" value="P:methylation"/>
    <property type="evidence" value="ECO:0007669"/>
    <property type="project" value="UniProtKB-KW"/>
</dbReference>
<dbReference type="InterPro" id="IPR029063">
    <property type="entry name" value="SAM-dependent_MTases_sf"/>
</dbReference>
<evidence type="ECO:0000259" key="2">
    <source>
        <dbReference type="Pfam" id="PF13649"/>
    </source>
</evidence>
<dbReference type="RefSeq" id="WP_069186671.1">
    <property type="nucleotide sequence ID" value="NZ_FLYE01000007.1"/>
</dbReference>
<dbReference type="CDD" id="cd02440">
    <property type="entry name" value="AdoMet_MTases"/>
    <property type="match status" value="1"/>
</dbReference>
<dbReference type="InterPro" id="IPR041698">
    <property type="entry name" value="Methyltransf_25"/>
</dbReference>
<evidence type="ECO:0000313" key="3">
    <source>
        <dbReference type="EMBL" id="SCA55979.1"/>
    </source>
</evidence>
<dbReference type="AlphaFoldDB" id="A0A1C3RFE0"/>
<dbReference type="PANTHER" id="PTHR43861:SF3">
    <property type="entry name" value="PUTATIVE (AFU_ORTHOLOGUE AFUA_2G14390)-RELATED"/>
    <property type="match status" value="1"/>
</dbReference>